<dbReference type="GO" id="GO:0008840">
    <property type="term" value="F:4-hydroxy-tetrahydrodipicolinate synthase activity"/>
    <property type="evidence" value="ECO:0007669"/>
    <property type="project" value="UniProtKB-UniRule"/>
</dbReference>
<dbReference type="GO" id="GO:0019877">
    <property type="term" value="P:diaminopimelate biosynthetic process"/>
    <property type="evidence" value="ECO:0007669"/>
    <property type="project" value="UniProtKB-UniRule"/>
</dbReference>
<dbReference type="NCBIfam" id="TIGR00674">
    <property type="entry name" value="dapA"/>
    <property type="match status" value="1"/>
</dbReference>
<evidence type="ECO:0000256" key="8">
    <source>
        <dbReference type="ARBA" id="ARBA00023154"/>
    </source>
</evidence>
<dbReference type="SMART" id="SM01130">
    <property type="entry name" value="DHDPS"/>
    <property type="match status" value="1"/>
</dbReference>
<dbReference type="InterPro" id="IPR002220">
    <property type="entry name" value="DapA-like"/>
</dbReference>
<feature type="active site" description="Proton donor/acceptor" evidence="12 14">
    <location>
        <position position="134"/>
    </location>
</feature>
<dbReference type="GO" id="GO:0009089">
    <property type="term" value="P:lysine biosynthetic process via diaminopimelate"/>
    <property type="evidence" value="ECO:0007669"/>
    <property type="project" value="UniProtKB-UniRule"/>
</dbReference>
<feature type="binding site" evidence="12 15">
    <location>
        <position position="46"/>
    </location>
    <ligand>
        <name>pyruvate</name>
        <dbReference type="ChEBI" id="CHEBI:15361"/>
    </ligand>
</feature>
<keyword evidence="9 12" id="KW-0456">Lyase</keyword>
<dbReference type="PANTHER" id="PTHR12128:SF66">
    <property type="entry name" value="4-HYDROXY-2-OXOGLUTARATE ALDOLASE, MITOCHONDRIAL"/>
    <property type="match status" value="1"/>
</dbReference>
<dbReference type="PANTHER" id="PTHR12128">
    <property type="entry name" value="DIHYDRODIPICOLINATE SYNTHASE"/>
    <property type="match status" value="1"/>
</dbReference>
<comment type="function">
    <text evidence="1 12">Catalyzes the condensation of (S)-aspartate-beta-semialdehyde [(S)-ASA] and pyruvate to 4-hydroxy-tetrahydrodipicolinate (HTPA).</text>
</comment>
<dbReference type="Gene3D" id="3.20.20.70">
    <property type="entry name" value="Aldolase class I"/>
    <property type="match status" value="1"/>
</dbReference>
<dbReference type="Pfam" id="PF00701">
    <property type="entry name" value="DHDPS"/>
    <property type="match status" value="1"/>
</dbReference>
<keyword evidence="7 12" id="KW-0220">Diaminopimelate biosynthesis</keyword>
<keyword evidence="10 12" id="KW-0704">Schiff base</keyword>
<dbReference type="UniPathway" id="UPA00034">
    <property type="reaction ID" value="UER00017"/>
</dbReference>
<dbReference type="PIRSF" id="PIRSF001365">
    <property type="entry name" value="DHDPS"/>
    <property type="match status" value="1"/>
</dbReference>
<feature type="active site" description="Schiff-base intermediate with substrate" evidence="12 14">
    <location>
        <position position="162"/>
    </location>
</feature>
<proteinExistence type="inferred from homology"/>
<dbReference type="HAMAP" id="MF_00418">
    <property type="entry name" value="DapA"/>
    <property type="match status" value="1"/>
</dbReference>
<accession>A0A1H2QE76</accession>
<dbReference type="STRING" id="1122204.SAMN05421781_0273"/>
<dbReference type="SUPFAM" id="SSF51569">
    <property type="entry name" value="Aldolase"/>
    <property type="match status" value="1"/>
</dbReference>
<protein>
    <recommendedName>
        <fullName evidence="4 12">4-hydroxy-tetrahydrodipicolinate synthase</fullName>
        <shortName evidence="12">HTPA synthase</shortName>
        <ecNumber evidence="4 12">4.3.3.7</ecNumber>
    </recommendedName>
</protein>
<evidence type="ECO:0000256" key="14">
    <source>
        <dbReference type="PIRSR" id="PIRSR001365-1"/>
    </source>
</evidence>
<comment type="caution">
    <text evidence="12">Was originally thought to be a dihydrodipicolinate synthase (DHDPS), catalyzing the condensation of (S)-aspartate-beta-semialdehyde [(S)-ASA] and pyruvate to dihydrodipicolinate (DHDP). However, it was shown in E.coli that the product of the enzymatic reaction is not dihydrodipicolinate but in fact (4S)-4-hydroxy-2,3,4,5-tetrahydro-(2S)-dipicolinic acid (HTPA), and that the consecutive dehydration reaction leading to DHDP is not spontaneous but catalyzed by DapB.</text>
</comment>
<feature type="site" description="Part of a proton relay during catalysis" evidence="12">
    <location>
        <position position="45"/>
    </location>
</feature>
<dbReference type="InterPro" id="IPR013785">
    <property type="entry name" value="Aldolase_TIM"/>
</dbReference>
<feature type="binding site" evidence="12 15">
    <location>
        <position position="204"/>
    </location>
    <ligand>
        <name>pyruvate</name>
        <dbReference type="ChEBI" id="CHEBI:15361"/>
    </ligand>
</feature>
<comment type="subunit">
    <text evidence="12">Homotetramer; dimer of dimers.</text>
</comment>
<feature type="site" description="Part of a proton relay during catalysis" evidence="12">
    <location>
        <position position="108"/>
    </location>
</feature>
<comment type="pathway">
    <text evidence="2 12">Amino-acid biosynthesis; L-lysine biosynthesis via DAP pathway; (S)-tetrahydrodipicolinate from L-aspartate: step 3/4.</text>
</comment>
<evidence type="ECO:0000256" key="15">
    <source>
        <dbReference type="PIRSR" id="PIRSR001365-2"/>
    </source>
</evidence>
<dbReference type="RefSeq" id="WP_091610342.1">
    <property type="nucleotide sequence ID" value="NZ_FNNC01000001.1"/>
</dbReference>
<comment type="similarity">
    <text evidence="3 12 13">Belongs to the DapA family.</text>
</comment>
<evidence type="ECO:0000256" key="12">
    <source>
        <dbReference type="HAMAP-Rule" id="MF_00418"/>
    </source>
</evidence>
<organism evidence="16 17">
    <name type="scientific">Marinococcus luteus</name>
    <dbReference type="NCBI Taxonomy" id="1122204"/>
    <lineage>
        <taxon>Bacteria</taxon>
        <taxon>Bacillati</taxon>
        <taxon>Bacillota</taxon>
        <taxon>Bacilli</taxon>
        <taxon>Bacillales</taxon>
        <taxon>Bacillaceae</taxon>
        <taxon>Marinococcus</taxon>
    </lineage>
</organism>
<gene>
    <name evidence="12" type="primary">dapA</name>
    <name evidence="16" type="ORF">SAMN05421781_0273</name>
</gene>
<sequence length="290" mass="31570">MAFGQLLTAMVTPFHENGDIHWEQVEQLTEHLIATKSDGVVVAGTTGESPTLSSEEKLQLFRRVKDIAGSRMDVIGGVGTNNTAYSADLANEATKIGIDGLMAVTPYYNKPNQEGMYQHFQRIAAATTLPLMIYNIPGRCIVNLLPETLLRLAEISNITSVKEACGNLDQISHFLSSAPKDFQLFSGDDSLTLPTLSVGGDGVVSVAAHIAGEDLQQMMTDFFSGRVQRAAEAHRTLLPKMRACFMAPNPSPVKAMLEQMGVTGRYTRLPLVPLTDAEIRQLEQWFTAAS</sequence>
<evidence type="ECO:0000313" key="16">
    <source>
        <dbReference type="EMBL" id="SDW05210.1"/>
    </source>
</evidence>
<evidence type="ECO:0000256" key="9">
    <source>
        <dbReference type="ARBA" id="ARBA00023239"/>
    </source>
</evidence>
<evidence type="ECO:0000256" key="7">
    <source>
        <dbReference type="ARBA" id="ARBA00022915"/>
    </source>
</evidence>
<keyword evidence="8 12" id="KW-0457">Lysine biosynthesis</keyword>
<evidence type="ECO:0000313" key="17">
    <source>
        <dbReference type="Proteomes" id="UP000199488"/>
    </source>
</evidence>
<evidence type="ECO:0000256" key="10">
    <source>
        <dbReference type="ARBA" id="ARBA00023270"/>
    </source>
</evidence>
<comment type="subcellular location">
    <subcellularLocation>
        <location evidence="12">Cytoplasm</location>
    </subcellularLocation>
</comment>
<dbReference type="EMBL" id="FNNC01000001">
    <property type="protein sequence ID" value="SDW05210.1"/>
    <property type="molecule type" value="Genomic_DNA"/>
</dbReference>
<evidence type="ECO:0000256" key="4">
    <source>
        <dbReference type="ARBA" id="ARBA00012086"/>
    </source>
</evidence>
<keyword evidence="17" id="KW-1185">Reference proteome</keyword>
<evidence type="ECO:0000256" key="1">
    <source>
        <dbReference type="ARBA" id="ARBA00003294"/>
    </source>
</evidence>
<evidence type="ECO:0000256" key="11">
    <source>
        <dbReference type="ARBA" id="ARBA00047836"/>
    </source>
</evidence>
<keyword evidence="6 12" id="KW-0028">Amino-acid biosynthesis</keyword>
<reference evidence="16 17" key="1">
    <citation type="submission" date="2016-10" db="EMBL/GenBank/DDBJ databases">
        <authorList>
            <person name="de Groot N.N."/>
        </authorList>
    </citation>
    <scope>NUCLEOTIDE SEQUENCE [LARGE SCALE GENOMIC DNA]</scope>
    <source>
        <strain evidence="16 17">DSM 23126</strain>
    </source>
</reference>
<evidence type="ECO:0000256" key="6">
    <source>
        <dbReference type="ARBA" id="ARBA00022605"/>
    </source>
</evidence>
<keyword evidence="5 12" id="KW-0963">Cytoplasm</keyword>
<dbReference type="GO" id="GO:0005829">
    <property type="term" value="C:cytosol"/>
    <property type="evidence" value="ECO:0007669"/>
    <property type="project" value="TreeGrafter"/>
</dbReference>
<name>A0A1H2QE76_9BACI</name>
<dbReference type="PRINTS" id="PR00146">
    <property type="entry name" value="DHPICSNTHASE"/>
</dbReference>
<evidence type="ECO:0000256" key="5">
    <source>
        <dbReference type="ARBA" id="ARBA00022490"/>
    </source>
</evidence>
<dbReference type="InterPro" id="IPR020624">
    <property type="entry name" value="Schiff_base-form_aldolases_CS"/>
</dbReference>
<evidence type="ECO:0000256" key="2">
    <source>
        <dbReference type="ARBA" id="ARBA00005120"/>
    </source>
</evidence>
<dbReference type="Proteomes" id="UP000199488">
    <property type="component" value="Unassembled WGS sequence"/>
</dbReference>
<dbReference type="OrthoDB" id="9782828at2"/>
<dbReference type="PROSITE" id="PS00665">
    <property type="entry name" value="DHDPS_1"/>
    <property type="match status" value="1"/>
</dbReference>
<dbReference type="AlphaFoldDB" id="A0A1H2QE76"/>
<evidence type="ECO:0000256" key="3">
    <source>
        <dbReference type="ARBA" id="ARBA00007592"/>
    </source>
</evidence>
<evidence type="ECO:0000256" key="13">
    <source>
        <dbReference type="PIRNR" id="PIRNR001365"/>
    </source>
</evidence>
<dbReference type="EC" id="4.3.3.7" evidence="4 12"/>
<dbReference type="InterPro" id="IPR005263">
    <property type="entry name" value="DapA"/>
</dbReference>
<dbReference type="CDD" id="cd00950">
    <property type="entry name" value="DHDPS"/>
    <property type="match status" value="1"/>
</dbReference>
<comment type="catalytic activity">
    <reaction evidence="11 12">
        <text>L-aspartate 4-semialdehyde + pyruvate = (2S,4S)-4-hydroxy-2,3,4,5-tetrahydrodipicolinate + H2O + H(+)</text>
        <dbReference type="Rhea" id="RHEA:34171"/>
        <dbReference type="ChEBI" id="CHEBI:15361"/>
        <dbReference type="ChEBI" id="CHEBI:15377"/>
        <dbReference type="ChEBI" id="CHEBI:15378"/>
        <dbReference type="ChEBI" id="CHEBI:67139"/>
        <dbReference type="ChEBI" id="CHEBI:537519"/>
        <dbReference type="EC" id="4.3.3.7"/>
    </reaction>
</comment>